<dbReference type="GO" id="GO:0006406">
    <property type="term" value="P:mRNA export from nucleus"/>
    <property type="evidence" value="ECO:0007669"/>
    <property type="project" value="TreeGrafter"/>
</dbReference>
<accession>A0A167WNR6</accession>
<evidence type="ECO:0000313" key="11">
    <source>
        <dbReference type="EMBL" id="KZZ89091.1"/>
    </source>
</evidence>
<dbReference type="InterPro" id="IPR011502">
    <property type="entry name" value="Nucleoporin_Nup85"/>
</dbReference>
<dbReference type="Pfam" id="PF07575">
    <property type="entry name" value="Nucleopor_Nup85"/>
    <property type="match status" value="1"/>
</dbReference>
<dbReference type="VEuPathDB" id="FungiDB:AAP_04576"/>
<comment type="subcellular location">
    <subcellularLocation>
        <location evidence="1 9">Nucleus</location>
        <location evidence="1 9">Nuclear pore complex</location>
    </subcellularLocation>
</comment>
<dbReference type="Proteomes" id="UP000242877">
    <property type="component" value="Unassembled WGS sequence"/>
</dbReference>
<dbReference type="GO" id="GO:0045893">
    <property type="term" value="P:positive regulation of DNA-templated transcription"/>
    <property type="evidence" value="ECO:0007669"/>
    <property type="project" value="TreeGrafter"/>
</dbReference>
<comment type="similarity">
    <text evidence="2 9">Belongs to the nucleoporin Nup85 family.</text>
</comment>
<evidence type="ECO:0000313" key="12">
    <source>
        <dbReference type="Proteomes" id="UP000242877"/>
    </source>
</evidence>
<dbReference type="GO" id="GO:0006606">
    <property type="term" value="P:protein import into nucleus"/>
    <property type="evidence" value="ECO:0007669"/>
    <property type="project" value="TreeGrafter"/>
</dbReference>
<dbReference type="PANTHER" id="PTHR13373:SF21">
    <property type="entry name" value="NUCLEAR PORE COMPLEX PROTEIN NUP85"/>
    <property type="match status" value="1"/>
</dbReference>
<organism evidence="11 12">
    <name type="scientific">Ascosphaera apis ARSEF 7405</name>
    <dbReference type="NCBI Taxonomy" id="392613"/>
    <lineage>
        <taxon>Eukaryota</taxon>
        <taxon>Fungi</taxon>
        <taxon>Dikarya</taxon>
        <taxon>Ascomycota</taxon>
        <taxon>Pezizomycotina</taxon>
        <taxon>Eurotiomycetes</taxon>
        <taxon>Eurotiomycetidae</taxon>
        <taxon>Onygenales</taxon>
        <taxon>Ascosphaeraceae</taxon>
        <taxon>Ascosphaera</taxon>
    </lineage>
</organism>
<dbReference type="EMBL" id="AZGZ01000022">
    <property type="protein sequence ID" value="KZZ89091.1"/>
    <property type="molecule type" value="Genomic_DNA"/>
</dbReference>
<feature type="region of interest" description="Disordered" evidence="10">
    <location>
        <begin position="1"/>
        <end position="129"/>
    </location>
</feature>
<dbReference type="GO" id="GO:0031080">
    <property type="term" value="C:nuclear pore outer ring"/>
    <property type="evidence" value="ECO:0007669"/>
    <property type="project" value="TreeGrafter"/>
</dbReference>
<comment type="subunit">
    <text evidence="9">Component of the nuclear pore complex (NPC).</text>
</comment>
<evidence type="ECO:0000256" key="4">
    <source>
        <dbReference type="ARBA" id="ARBA00022816"/>
    </source>
</evidence>
<evidence type="ECO:0000256" key="2">
    <source>
        <dbReference type="ARBA" id="ARBA00005573"/>
    </source>
</evidence>
<keyword evidence="6 9" id="KW-0811">Translocation</keyword>
<sequence>MPIFQAPGSESPPTSRAGNGLFSDLSSTPSKASDPKRFNLFGNPPNGSQESQTTSLPSFAASVDSTTSLDDLLSWPTSAKKPTAQKAAGPSLFSKPQTKTAEHAGTSGSNLFGANLANPAKPSLFADPQPDSLPQADKMNDFNMSGFGKSMFQKMPQTSESPVKPVTFQNHDPAVRAKVEEQKAYLQRQKVPEPAKRKVLPREGDSPLPALLKDLASNAPVASIAEPPTLILETEDIVSRLYEAFGEEGLTDKKAEDLLSDATNKLVNLWENSSVDDGADLSYGAVGPGADSSDLAKANFIASFILSLHHPPFITEDDDSNPRSSRSPFPARFLATSTDRKVPIPKVLFDWLERHHPPHSEIMEALQNVQPNPTASRNFWMHLNYLVLRMRLPEAMALLETADFSVARSALDDGYDSAGYRGVQLQNAQKVANVAVRTLRACPATYGNWTITGAEWSNYRHQVSGAISELDSLVELKRSNTGRNRFEGPGLGLPDLQGSGITFTHASRMADAQLPLTVYHHLRSMYNIILGDVDAIIQTAQDWVEAAVGLTCWWDGVDESMISQKKGILKVISTSTGESYRRRLACSFATATTDGPDAEQKARFQINSFDPMEICLASVFEGDFEGVLRLLQTWSLPVAATVAEIGSLGGWYNVQPAIPAVSGLSQHDIEVLSYGQKEKPLLKDDIVISYATTLFRVGKIEDESKSSESWELSLELLGRVDDNTMMRNEVSQLIDLIPLETAQQTDSLILTCTELGFAEQARQVSERYGDKVAQTSEDYGMALLCYARGHCKTKIKNVIDLLTSFCLVQSMAYPPVNELDPQLRALLYDPQTSFKAIQDIDADGADLLNFYFCGYAAVRRFYEIRDEGISLQKGERPRHRPLARKKAAAETLVTLIKSASASISGGLYDFTNESAIQVDGLLVLLGEALVFCQEPNRFFTTEQMYDILAAIEDLQTVTSRIYRQCEECLNAAILQHLKCDRAGQEKPHRSSSPQKSIFSFSASLGGGLPPASLLSKSVSSDGPVRGFSLIESDIMDPMEMANDDQHMNMSTDKEFVKIRREWDWRTAIPPKVRGADILGMLRFQLAKGLSYASLSN</sequence>
<keyword evidence="12" id="KW-1185">Reference proteome</keyword>
<evidence type="ECO:0000256" key="9">
    <source>
        <dbReference type="RuleBase" id="RU365073"/>
    </source>
</evidence>
<comment type="caution">
    <text evidence="11">The sequence shown here is derived from an EMBL/GenBank/DDBJ whole genome shotgun (WGS) entry which is preliminary data.</text>
</comment>
<reference evidence="11 12" key="1">
    <citation type="journal article" date="2016" name="Genome Biol. Evol.">
        <title>Divergent and convergent evolution of fungal pathogenicity.</title>
        <authorList>
            <person name="Shang Y."/>
            <person name="Xiao G."/>
            <person name="Zheng P."/>
            <person name="Cen K."/>
            <person name="Zhan S."/>
            <person name="Wang C."/>
        </authorList>
    </citation>
    <scope>NUCLEOTIDE SEQUENCE [LARGE SCALE GENOMIC DNA]</scope>
    <source>
        <strain evidence="11 12">ARSEF 7405</strain>
    </source>
</reference>
<feature type="compositionally biased region" description="Polar residues" evidence="10">
    <location>
        <begin position="45"/>
        <end position="69"/>
    </location>
</feature>
<keyword evidence="5 9" id="KW-0653">Protein transport</keyword>
<dbReference type="GO" id="GO:0031965">
    <property type="term" value="C:nuclear membrane"/>
    <property type="evidence" value="ECO:0007669"/>
    <property type="project" value="UniProtKB-UniRule"/>
</dbReference>
<name>A0A167WNR6_9EURO</name>
<dbReference type="OrthoDB" id="5422384at2759"/>
<dbReference type="AlphaFoldDB" id="A0A167WNR6"/>
<gene>
    <name evidence="11" type="ORF">AAP_04576</name>
</gene>
<evidence type="ECO:0000256" key="3">
    <source>
        <dbReference type="ARBA" id="ARBA00022448"/>
    </source>
</evidence>
<dbReference type="PANTHER" id="PTHR13373">
    <property type="entry name" value="FROUNT PROTEIN-RELATED"/>
    <property type="match status" value="1"/>
</dbReference>
<dbReference type="GO" id="GO:0017056">
    <property type="term" value="F:structural constituent of nuclear pore"/>
    <property type="evidence" value="ECO:0007669"/>
    <property type="project" value="TreeGrafter"/>
</dbReference>
<keyword evidence="4 9" id="KW-0509">mRNA transport</keyword>
<evidence type="ECO:0000256" key="8">
    <source>
        <dbReference type="ARBA" id="ARBA00023242"/>
    </source>
</evidence>
<keyword evidence="9" id="KW-0472">Membrane</keyword>
<keyword evidence="8 9" id="KW-0539">Nucleus</keyword>
<comment type="function">
    <text evidence="9">Functions as a component of the nuclear pore complex (NPC).</text>
</comment>
<proteinExistence type="inferred from homology"/>
<keyword evidence="3 9" id="KW-0813">Transport</keyword>
<keyword evidence="7 9" id="KW-0906">Nuclear pore complex</keyword>
<evidence type="ECO:0000256" key="6">
    <source>
        <dbReference type="ARBA" id="ARBA00023010"/>
    </source>
</evidence>
<evidence type="ECO:0000256" key="5">
    <source>
        <dbReference type="ARBA" id="ARBA00022927"/>
    </source>
</evidence>
<protein>
    <recommendedName>
        <fullName evidence="9">Nuclear pore complex protein Nup85</fullName>
    </recommendedName>
</protein>
<evidence type="ECO:0000256" key="10">
    <source>
        <dbReference type="SAM" id="MobiDB-lite"/>
    </source>
</evidence>
<evidence type="ECO:0000256" key="7">
    <source>
        <dbReference type="ARBA" id="ARBA00023132"/>
    </source>
</evidence>
<evidence type="ECO:0000256" key="1">
    <source>
        <dbReference type="ARBA" id="ARBA00004567"/>
    </source>
</evidence>